<dbReference type="AlphaFoldDB" id="A0A9X4XNA0"/>
<dbReference type="EMBL" id="WNKV01000016">
    <property type="protein sequence ID" value="MTW18283.1"/>
    <property type="molecule type" value="Genomic_DNA"/>
</dbReference>
<evidence type="ECO:0000313" key="2">
    <source>
        <dbReference type="Proteomes" id="UP000438991"/>
    </source>
</evidence>
<dbReference type="Pfam" id="PF09626">
    <property type="entry name" value="DHC"/>
    <property type="match status" value="1"/>
</dbReference>
<sequence length="171" mass="18553">MTETRPKVLRIASVAVATAAILAAGVVLVRPLYADGLRVAPVKDPVVRKECGACHLIYPAGLLPARSWTAMMAGLGDHFGDNASLDDATAARISAYLSANAADAGRWPSRVLRRLPEEVTPARITDLPWWKRKHERKDRVAPATLARKGAKFKGDCKACHEDAERGLFDDD</sequence>
<comment type="caution">
    <text evidence="1">The sequence shown here is derived from an EMBL/GenBank/DDBJ whole genome shotgun (WGS) entry which is preliminary data.</text>
</comment>
<reference evidence="1 2" key="1">
    <citation type="submission" date="2019-11" db="EMBL/GenBank/DDBJ databases">
        <title>Whole-genome sequence of Rhodoplanes serenus DSM 18633, type strain.</title>
        <authorList>
            <person name="Kyndt J.A."/>
            <person name="Meyer T.E."/>
        </authorList>
    </citation>
    <scope>NUCLEOTIDE SEQUENCE [LARGE SCALE GENOMIC DNA]</scope>
    <source>
        <strain evidence="1 2">DSM 18633</strain>
    </source>
</reference>
<name>A0A9X4XNA0_9BRAD</name>
<accession>A0A9X4XNA0</accession>
<proteinExistence type="predicted"/>
<protein>
    <submittedName>
        <fullName evidence="1">Cytochrome C</fullName>
    </submittedName>
</protein>
<dbReference type="RefSeq" id="WP_155480758.1">
    <property type="nucleotide sequence ID" value="NZ_WNKV01000016.1"/>
</dbReference>
<gene>
    <name evidence="1" type="ORF">GJ689_18950</name>
</gene>
<organism evidence="1 2">
    <name type="scientific">Rhodoplanes serenus</name>
    <dbReference type="NCBI Taxonomy" id="200615"/>
    <lineage>
        <taxon>Bacteria</taxon>
        <taxon>Pseudomonadati</taxon>
        <taxon>Pseudomonadota</taxon>
        <taxon>Alphaproteobacteria</taxon>
        <taxon>Hyphomicrobiales</taxon>
        <taxon>Nitrobacteraceae</taxon>
        <taxon>Rhodoplanes</taxon>
    </lineage>
</organism>
<dbReference type="Proteomes" id="UP000438991">
    <property type="component" value="Unassembled WGS sequence"/>
</dbReference>
<evidence type="ECO:0000313" key="1">
    <source>
        <dbReference type="EMBL" id="MTW18283.1"/>
    </source>
</evidence>
<dbReference type="InterPro" id="IPR018588">
    <property type="entry name" value="Dihaem_cytochrome-c"/>
</dbReference>